<dbReference type="Pfam" id="PF12697">
    <property type="entry name" value="Abhydrolase_6"/>
    <property type="match status" value="1"/>
</dbReference>
<keyword evidence="1" id="KW-0472">Membrane</keyword>
<dbReference type="PANTHER" id="PTHR12277:SF81">
    <property type="entry name" value="PROTEIN ABHD13"/>
    <property type="match status" value="1"/>
</dbReference>
<evidence type="ECO:0000256" key="1">
    <source>
        <dbReference type="SAM" id="Phobius"/>
    </source>
</evidence>
<gene>
    <name evidence="3" type="ORF">BT67DRAFT_384656</name>
</gene>
<dbReference type="Gene3D" id="3.40.50.1820">
    <property type="entry name" value="alpha/beta hydrolase"/>
    <property type="match status" value="1"/>
</dbReference>
<keyword evidence="1" id="KW-1133">Transmembrane helix</keyword>
<dbReference type="InterPro" id="IPR029058">
    <property type="entry name" value="AB_hydrolase_fold"/>
</dbReference>
<dbReference type="EMBL" id="MU853416">
    <property type="protein sequence ID" value="KAK4132752.1"/>
    <property type="molecule type" value="Genomic_DNA"/>
</dbReference>
<evidence type="ECO:0000313" key="3">
    <source>
        <dbReference type="EMBL" id="KAK4132752.1"/>
    </source>
</evidence>
<comment type="caution">
    <text evidence="3">The sequence shown here is derived from an EMBL/GenBank/DDBJ whole genome shotgun (WGS) entry which is preliminary data.</text>
</comment>
<accession>A0AAN6UGT4</accession>
<organism evidence="3 4">
    <name type="scientific">Trichocladium antarcticum</name>
    <dbReference type="NCBI Taxonomy" id="1450529"/>
    <lineage>
        <taxon>Eukaryota</taxon>
        <taxon>Fungi</taxon>
        <taxon>Dikarya</taxon>
        <taxon>Ascomycota</taxon>
        <taxon>Pezizomycotina</taxon>
        <taxon>Sordariomycetes</taxon>
        <taxon>Sordariomycetidae</taxon>
        <taxon>Sordariales</taxon>
        <taxon>Chaetomiaceae</taxon>
        <taxon>Trichocladium</taxon>
    </lineage>
</organism>
<keyword evidence="4" id="KW-1185">Reference proteome</keyword>
<dbReference type="AlphaFoldDB" id="A0AAN6UGT4"/>
<evidence type="ECO:0000259" key="2">
    <source>
        <dbReference type="Pfam" id="PF12697"/>
    </source>
</evidence>
<dbReference type="SUPFAM" id="SSF53474">
    <property type="entry name" value="alpha/beta-Hydrolases"/>
    <property type="match status" value="1"/>
</dbReference>
<dbReference type="InterPro" id="IPR000073">
    <property type="entry name" value="AB_hydrolase_1"/>
</dbReference>
<reference evidence="3" key="2">
    <citation type="submission" date="2023-05" db="EMBL/GenBank/DDBJ databases">
        <authorList>
            <consortium name="Lawrence Berkeley National Laboratory"/>
            <person name="Steindorff A."/>
            <person name="Hensen N."/>
            <person name="Bonometti L."/>
            <person name="Westerberg I."/>
            <person name="Brannstrom I.O."/>
            <person name="Guillou S."/>
            <person name="Cros-Aarteil S."/>
            <person name="Calhoun S."/>
            <person name="Haridas S."/>
            <person name="Kuo A."/>
            <person name="Mondo S."/>
            <person name="Pangilinan J."/>
            <person name="Riley R."/>
            <person name="Labutti K."/>
            <person name="Andreopoulos B."/>
            <person name="Lipzen A."/>
            <person name="Chen C."/>
            <person name="Yanf M."/>
            <person name="Daum C."/>
            <person name="Ng V."/>
            <person name="Clum A."/>
            <person name="Ohm R."/>
            <person name="Martin F."/>
            <person name="Silar P."/>
            <person name="Natvig D."/>
            <person name="Lalanne C."/>
            <person name="Gautier V."/>
            <person name="Ament-Velasquez S.L."/>
            <person name="Kruys A."/>
            <person name="Hutchinson M.I."/>
            <person name="Powell A.J."/>
            <person name="Barry K."/>
            <person name="Miller A.N."/>
            <person name="Grigoriev I.V."/>
            <person name="Debuchy R."/>
            <person name="Gladieux P."/>
            <person name="Thoren M.H."/>
            <person name="Johannesson H."/>
        </authorList>
    </citation>
    <scope>NUCLEOTIDE SEQUENCE</scope>
    <source>
        <strain evidence="3">CBS 123565</strain>
    </source>
</reference>
<dbReference type="PANTHER" id="PTHR12277">
    <property type="entry name" value="ALPHA/BETA HYDROLASE DOMAIN-CONTAINING PROTEIN"/>
    <property type="match status" value="1"/>
</dbReference>
<proteinExistence type="predicted"/>
<reference evidence="3" key="1">
    <citation type="journal article" date="2023" name="Mol. Phylogenet. Evol.">
        <title>Genome-scale phylogeny and comparative genomics of the fungal order Sordariales.</title>
        <authorList>
            <person name="Hensen N."/>
            <person name="Bonometti L."/>
            <person name="Westerberg I."/>
            <person name="Brannstrom I.O."/>
            <person name="Guillou S."/>
            <person name="Cros-Aarteil S."/>
            <person name="Calhoun S."/>
            <person name="Haridas S."/>
            <person name="Kuo A."/>
            <person name="Mondo S."/>
            <person name="Pangilinan J."/>
            <person name="Riley R."/>
            <person name="LaButti K."/>
            <person name="Andreopoulos B."/>
            <person name="Lipzen A."/>
            <person name="Chen C."/>
            <person name="Yan M."/>
            <person name="Daum C."/>
            <person name="Ng V."/>
            <person name="Clum A."/>
            <person name="Steindorff A."/>
            <person name="Ohm R.A."/>
            <person name="Martin F."/>
            <person name="Silar P."/>
            <person name="Natvig D.O."/>
            <person name="Lalanne C."/>
            <person name="Gautier V."/>
            <person name="Ament-Velasquez S.L."/>
            <person name="Kruys A."/>
            <person name="Hutchinson M.I."/>
            <person name="Powell A.J."/>
            <person name="Barry K."/>
            <person name="Miller A.N."/>
            <person name="Grigoriev I.V."/>
            <person name="Debuchy R."/>
            <person name="Gladieux P."/>
            <person name="Hiltunen Thoren M."/>
            <person name="Johannesson H."/>
        </authorList>
    </citation>
    <scope>NUCLEOTIDE SEQUENCE</scope>
    <source>
        <strain evidence="3">CBS 123565</strain>
    </source>
</reference>
<evidence type="ECO:0000313" key="4">
    <source>
        <dbReference type="Proteomes" id="UP001304895"/>
    </source>
</evidence>
<protein>
    <submittedName>
        <fullName evidence="3">Alpha/beta-hydrolase</fullName>
    </submittedName>
</protein>
<keyword evidence="1" id="KW-0812">Transmembrane</keyword>
<feature type="domain" description="AB hydrolase-1" evidence="2">
    <location>
        <begin position="145"/>
        <end position="287"/>
    </location>
</feature>
<name>A0AAN6UGT4_9PEZI</name>
<dbReference type="Proteomes" id="UP001304895">
    <property type="component" value="Unassembled WGS sequence"/>
</dbReference>
<feature type="transmembrane region" description="Helical" evidence="1">
    <location>
        <begin position="6"/>
        <end position="36"/>
    </location>
</feature>
<sequence>MANTVPLVPVLVACLVIGLPLALYIFFLGLCGIPAVQRNFLYSHKIHTLWWKNINEPEQWGFAKNQVTPFSLTTADNQTLYAWHILPLPLYAQHETTLAGQPTGFTNDITTTENFRLLRDDPTAKLIISFHGNAAQLSQGVRPQHYRSLTAHSPHHLLALDYRGFGLSTGSPTEHGLILDASAAINWAVHTAGVDPARIVLLGHSLGTAVASAAAALFALEEGRDFAGVVLVAGFSSLPKMLSGYAIAGWVPVLRPLGWWPWLLGEVMGRVVDKWETAGRLEGLVRGVKARGGRLRLSLVHARNDGDIPCREDDRLFKAAVGGLLEGEMDAESFEAEKARRTVVRGKDSFVATWTEGDVVIRQELFPHGGEYLIFPRRHAWCGRLIVTGHNSVLYYASVLLAVMRSFDRVDEPVSQMHR</sequence>